<evidence type="ECO:0000313" key="7">
    <source>
        <dbReference type="EMBL" id="MDB9222769.1"/>
    </source>
</evidence>
<organism evidence="9 11">
    <name type="scientific">Odoribacter splanchnicus</name>
    <dbReference type="NCBI Taxonomy" id="28118"/>
    <lineage>
        <taxon>Bacteria</taxon>
        <taxon>Pseudomonadati</taxon>
        <taxon>Bacteroidota</taxon>
        <taxon>Bacteroidia</taxon>
        <taxon>Bacteroidales</taxon>
        <taxon>Odoribacteraceae</taxon>
        <taxon>Odoribacter</taxon>
    </lineage>
</organism>
<evidence type="ECO:0000256" key="3">
    <source>
        <dbReference type="ARBA" id="ARBA00023004"/>
    </source>
</evidence>
<dbReference type="EMBL" id="QRYW01000016">
    <property type="protein sequence ID" value="RGV26847.1"/>
    <property type="molecule type" value="Genomic_DNA"/>
</dbReference>
<dbReference type="SUPFAM" id="SSF54862">
    <property type="entry name" value="4Fe-4S ferredoxins"/>
    <property type="match status" value="1"/>
</dbReference>
<dbReference type="EMBL" id="QSCO01000012">
    <property type="protein sequence ID" value="RGY06518.1"/>
    <property type="molecule type" value="Genomic_DNA"/>
</dbReference>
<evidence type="ECO:0000256" key="4">
    <source>
        <dbReference type="ARBA" id="ARBA00023014"/>
    </source>
</evidence>
<dbReference type="InterPro" id="IPR017900">
    <property type="entry name" value="4Fe4S_Fe_S_CS"/>
</dbReference>
<evidence type="ECO:0000313" key="12">
    <source>
        <dbReference type="Proteomes" id="UP000284243"/>
    </source>
</evidence>
<dbReference type="Proteomes" id="UP000284243">
    <property type="component" value="Unassembled WGS sequence"/>
</dbReference>
<dbReference type="Pfam" id="PF00037">
    <property type="entry name" value="Fer4"/>
    <property type="match status" value="1"/>
</dbReference>
<evidence type="ECO:0000313" key="10">
    <source>
        <dbReference type="EMBL" id="RGY06518.1"/>
    </source>
</evidence>
<dbReference type="PANTHER" id="PTHR43687">
    <property type="entry name" value="ADENYLYLSULFATE REDUCTASE, BETA SUBUNIT"/>
    <property type="match status" value="1"/>
</dbReference>
<dbReference type="Proteomes" id="UP001199750">
    <property type="component" value="Unassembled WGS sequence"/>
</dbReference>
<name>A0A1Y3YH27_9BACT</name>
<dbReference type="EMBL" id="QRYC01000025">
    <property type="protein sequence ID" value="RGU54850.1"/>
    <property type="molecule type" value="Genomic_DNA"/>
</dbReference>
<protein>
    <submittedName>
        <fullName evidence="6">4Fe-4S binding protein</fullName>
    </submittedName>
    <submittedName>
        <fullName evidence="9">4Fe-4S dicluster domain-containing protein</fullName>
    </submittedName>
</protein>
<dbReference type="RefSeq" id="WP_013610678.1">
    <property type="nucleotide sequence ID" value="NZ_BAABYK010000001.1"/>
</dbReference>
<comment type="caution">
    <text evidence="9">The sequence shown here is derived from an EMBL/GenBank/DDBJ whole genome shotgun (WGS) entry which is preliminary data.</text>
</comment>
<dbReference type="OMA" id="KCISCMR"/>
<evidence type="ECO:0000313" key="8">
    <source>
        <dbReference type="EMBL" id="RGU54850.1"/>
    </source>
</evidence>
<evidence type="ECO:0000313" key="13">
    <source>
        <dbReference type="Proteomes" id="UP000284434"/>
    </source>
</evidence>
<keyword evidence="3" id="KW-0408">Iron</keyword>
<reference evidence="11 12" key="1">
    <citation type="submission" date="2018-08" db="EMBL/GenBank/DDBJ databases">
        <title>A genome reference for cultivated species of the human gut microbiota.</title>
        <authorList>
            <person name="Zou Y."/>
            <person name="Xue W."/>
            <person name="Luo G."/>
        </authorList>
    </citation>
    <scope>NUCLEOTIDE SEQUENCE [LARGE SCALE GENOMIC DNA]</scope>
    <source>
        <strain evidence="9 11">AF14-6AC</strain>
        <strain evidence="8 12">AF16-14</strain>
        <strain evidence="10 13">OF03-11</strain>
    </source>
</reference>
<evidence type="ECO:0000313" key="6">
    <source>
        <dbReference type="EMBL" id="MCG4959225.1"/>
    </source>
</evidence>
<dbReference type="SUPFAM" id="SSF52218">
    <property type="entry name" value="Flavoproteins"/>
    <property type="match status" value="1"/>
</dbReference>
<keyword evidence="4" id="KW-0411">Iron-sulfur</keyword>
<proteinExistence type="predicted"/>
<dbReference type="PROSITE" id="PS51379">
    <property type="entry name" value="4FE4S_FER_2"/>
    <property type="match status" value="2"/>
</dbReference>
<evidence type="ECO:0000313" key="11">
    <source>
        <dbReference type="Proteomes" id="UP000283426"/>
    </source>
</evidence>
<dbReference type="InterPro" id="IPR017896">
    <property type="entry name" value="4Fe4S_Fe-S-bd"/>
</dbReference>
<dbReference type="EMBL" id="JAKNDN010000008">
    <property type="protein sequence ID" value="MCG4959225.1"/>
    <property type="molecule type" value="Genomic_DNA"/>
</dbReference>
<dbReference type="GO" id="GO:0046872">
    <property type="term" value="F:metal ion binding"/>
    <property type="evidence" value="ECO:0007669"/>
    <property type="project" value="UniProtKB-KW"/>
</dbReference>
<dbReference type="GO" id="GO:0051539">
    <property type="term" value="F:4 iron, 4 sulfur cluster binding"/>
    <property type="evidence" value="ECO:0007669"/>
    <property type="project" value="UniProtKB-KW"/>
</dbReference>
<dbReference type="Gene3D" id="3.30.70.20">
    <property type="match status" value="1"/>
</dbReference>
<dbReference type="Proteomes" id="UP000284434">
    <property type="component" value="Unassembled WGS sequence"/>
</dbReference>
<gene>
    <name evidence="9" type="ORF">DWW24_08530</name>
    <name evidence="8" type="ORF">DWW57_14805</name>
    <name evidence="10" type="ORF">DXA53_09635</name>
    <name evidence="6" type="ORF">L0P03_05030</name>
    <name evidence="7" type="ORF">PN645_07070</name>
</gene>
<evidence type="ECO:0000256" key="2">
    <source>
        <dbReference type="ARBA" id="ARBA00022723"/>
    </source>
</evidence>
<reference evidence="6" key="2">
    <citation type="submission" date="2022-01" db="EMBL/GenBank/DDBJ databases">
        <title>Collection of gut derived symbiotic bacterial strains cultured from healthy donors.</title>
        <authorList>
            <person name="Lin H."/>
            <person name="Kohout C."/>
            <person name="Waligurski E."/>
            <person name="Pamer E.G."/>
        </authorList>
    </citation>
    <scope>NUCLEOTIDE SEQUENCE</scope>
    <source>
        <strain evidence="6">DFI.1.149</strain>
    </source>
</reference>
<dbReference type="AlphaFoldDB" id="A0A1Y3YH27"/>
<dbReference type="EMBL" id="JAQMRD010000007">
    <property type="protein sequence ID" value="MDB9222769.1"/>
    <property type="molecule type" value="Genomic_DNA"/>
</dbReference>
<dbReference type="Gene3D" id="3.40.50.360">
    <property type="match status" value="1"/>
</dbReference>
<reference evidence="7" key="3">
    <citation type="submission" date="2023-01" db="EMBL/GenBank/DDBJ databases">
        <title>Human gut microbiome strain richness.</title>
        <authorList>
            <person name="Chen-Liaw A."/>
        </authorList>
    </citation>
    <scope>NUCLEOTIDE SEQUENCE</scope>
    <source>
        <strain evidence="7">RTP21484st1_B7_RTP21484_190118</strain>
    </source>
</reference>
<evidence type="ECO:0000256" key="1">
    <source>
        <dbReference type="ARBA" id="ARBA00022485"/>
    </source>
</evidence>
<dbReference type="Proteomes" id="UP001212263">
    <property type="component" value="Unassembled WGS sequence"/>
</dbReference>
<keyword evidence="2" id="KW-0479">Metal-binding</keyword>
<dbReference type="PANTHER" id="PTHR43687:SF1">
    <property type="entry name" value="FERREDOXIN III"/>
    <property type="match status" value="1"/>
</dbReference>
<feature type="domain" description="4Fe-4S ferredoxin-type" evidence="5">
    <location>
        <begin position="214"/>
        <end position="241"/>
    </location>
</feature>
<dbReference type="GeneID" id="61273584"/>
<feature type="domain" description="4Fe-4S ferredoxin-type" evidence="5">
    <location>
        <begin position="184"/>
        <end position="213"/>
    </location>
</feature>
<evidence type="ECO:0000313" key="9">
    <source>
        <dbReference type="EMBL" id="RGV26847.1"/>
    </source>
</evidence>
<dbReference type="InterPro" id="IPR029039">
    <property type="entry name" value="Flavoprotein-like_sf"/>
</dbReference>
<dbReference type="PROSITE" id="PS00198">
    <property type="entry name" value="4FE4S_FER_1"/>
    <property type="match status" value="1"/>
</dbReference>
<evidence type="ECO:0000259" key="5">
    <source>
        <dbReference type="PROSITE" id="PS51379"/>
    </source>
</evidence>
<accession>A0A1Y3YH27</accession>
<keyword evidence="1" id="KW-0004">4Fe-4S</keyword>
<sequence length="260" mass="28684">MTYDYAHLICFSPTHSSHMIGETVLQGLGTGHVSETDLTYEKPEENLTIHSGITVIVVPVYGGRIAETALERMEGIYGQDSPAVAVVVYGNRDYDDALLELRDWCVAHGFVPVAGAAFIGEHSYSRPDRPIAGGRPDNPDLQKARAFGEQVGRLLNRFQTLDEVAPIVVKGNFPYKVKGPKTPQTPETVAELCTQCGFCIGICPVQAIRLEEEIVSDAGRCIKCCACVKQCPNEARLFETPYTDLLFKNFSTRREPEIFL</sequence>
<dbReference type="InterPro" id="IPR050572">
    <property type="entry name" value="Fe-S_Ferredoxin"/>
</dbReference>
<dbReference type="Proteomes" id="UP000283426">
    <property type="component" value="Unassembled WGS sequence"/>
</dbReference>